<comment type="caution">
    <text evidence="13">The sequence shown here is derived from an EMBL/GenBank/DDBJ whole genome shotgun (WGS) entry which is preliminary data.</text>
</comment>
<gene>
    <name evidence="13" type="ORF">GRF29_1g2332322</name>
</gene>
<feature type="chain" id="PRO_5043028631" description="ABC transporter domain-containing protein" evidence="11">
    <location>
        <begin position="16"/>
        <end position="1565"/>
    </location>
</feature>
<feature type="domain" description="ABC transporter" evidence="12">
    <location>
        <begin position="1247"/>
        <end position="1474"/>
    </location>
</feature>
<evidence type="ECO:0000256" key="3">
    <source>
        <dbReference type="ARBA" id="ARBA00022448"/>
    </source>
</evidence>
<comment type="similarity">
    <text evidence="2">Belongs to the ABC transporter superfamily. ABCA family.</text>
</comment>
<keyword evidence="14" id="KW-1185">Reference proteome</keyword>
<feature type="transmembrane region" description="Helical" evidence="10">
    <location>
        <begin position="386"/>
        <end position="407"/>
    </location>
</feature>
<dbReference type="InterPro" id="IPR017871">
    <property type="entry name" value="ABC_transporter-like_CS"/>
</dbReference>
<evidence type="ECO:0000256" key="9">
    <source>
        <dbReference type="ARBA" id="ARBA00023136"/>
    </source>
</evidence>
<dbReference type="InterPro" id="IPR026082">
    <property type="entry name" value="ABCA"/>
</dbReference>
<organism evidence="13 14">
    <name type="scientific">Pseudopithomyces chartarum</name>
    <dbReference type="NCBI Taxonomy" id="1892770"/>
    <lineage>
        <taxon>Eukaryota</taxon>
        <taxon>Fungi</taxon>
        <taxon>Dikarya</taxon>
        <taxon>Ascomycota</taxon>
        <taxon>Pezizomycotina</taxon>
        <taxon>Dothideomycetes</taxon>
        <taxon>Pleosporomycetidae</taxon>
        <taxon>Pleosporales</taxon>
        <taxon>Massarineae</taxon>
        <taxon>Didymosphaeriaceae</taxon>
        <taxon>Pseudopithomyces</taxon>
    </lineage>
</organism>
<dbReference type="InterPro" id="IPR027417">
    <property type="entry name" value="P-loop_NTPase"/>
</dbReference>
<feature type="transmembrane region" description="Helical" evidence="10">
    <location>
        <begin position="1104"/>
        <end position="1124"/>
    </location>
</feature>
<proteinExistence type="inferred from homology"/>
<feature type="transmembrane region" description="Helical" evidence="10">
    <location>
        <begin position="1078"/>
        <end position="1097"/>
    </location>
</feature>
<dbReference type="SMART" id="SM00382">
    <property type="entry name" value="AAA"/>
    <property type="match status" value="2"/>
</dbReference>
<dbReference type="Gene3D" id="3.40.50.300">
    <property type="entry name" value="P-loop containing nucleotide triphosphate hydrolases"/>
    <property type="match status" value="2"/>
</dbReference>
<dbReference type="FunFam" id="3.40.50.300:FF:001345">
    <property type="entry name" value="Related to ABC transporter"/>
    <property type="match status" value="1"/>
</dbReference>
<keyword evidence="5" id="KW-0677">Repeat</keyword>
<dbReference type="PANTHER" id="PTHR19229:SF36">
    <property type="entry name" value="ATP-BINDING CASSETTE SUB-FAMILY A MEMBER 2"/>
    <property type="match status" value="1"/>
</dbReference>
<name>A0AAN6M9H4_9PLEO</name>
<dbReference type="InterPro" id="IPR003593">
    <property type="entry name" value="AAA+_ATPase"/>
</dbReference>
<dbReference type="GO" id="GO:0016887">
    <property type="term" value="F:ATP hydrolysis activity"/>
    <property type="evidence" value="ECO:0007669"/>
    <property type="project" value="InterPro"/>
</dbReference>
<keyword evidence="11" id="KW-0732">Signal</keyword>
<evidence type="ECO:0000256" key="11">
    <source>
        <dbReference type="SAM" id="SignalP"/>
    </source>
</evidence>
<evidence type="ECO:0000256" key="5">
    <source>
        <dbReference type="ARBA" id="ARBA00022737"/>
    </source>
</evidence>
<evidence type="ECO:0000259" key="12">
    <source>
        <dbReference type="PROSITE" id="PS50893"/>
    </source>
</evidence>
<dbReference type="GO" id="GO:0005524">
    <property type="term" value="F:ATP binding"/>
    <property type="evidence" value="ECO:0007669"/>
    <property type="project" value="UniProtKB-KW"/>
</dbReference>
<evidence type="ECO:0000313" key="14">
    <source>
        <dbReference type="Proteomes" id="UP001280581"/>
    </source>
</evidence>
<feature type="signal peptide" evidence="11">
    <location>
        <begin position="1"/>
        <end position="15"/>
    </location>
</feature>
<dbReference type="PANTHER" id="PTHR19229">
    <property type="entry name" value="ATP-BINDING CASSETTE TRANSPORTER SUBFAMILY A ABCA"/>
    <property type="match status" value="1"/>
</dbReference>
<feature type="transmembrane region" description="Helical" evidence="10">
    <location>
        <begin position="1144"/>
        <end position="1169"/>
    </location>
</feature>
<evidence type="ECO:0000313" key="13">
    <source>
        <dbReference type="EMBL" id="KAK3217217.1"/>
    </source>
</evidence>
<evidence type="ECO:0000256" key="6">
    <source>
        <dbReference type="ARBA" id="ARBA00022741"/>
    </source>
</evidence>
<dbReference type="PROSITE" id="PS50893">
    <property type="entry name" value="ABC_TRANSPORTER_2"/>
    <property type="match status" value="2"/>
</dbReference>
<feature type="transmembrane region" description="Helical" evidence="10">
    <location>
        <begin position="249"/>
        <end position="275"/>
    </location>
</feature>
<evidence type="ECO:0000256" key="2">
    <source>
        <dbReference type="ARBA" id="ARBA00008869"/>
    </source>
</evidence>
<comment type="subcellular location">
    <subcellularLocation>
        <location evidence="1">Membrane</location>
        <topology evidence="1">Multi-pass membrane protein</topology>
    </subcellularLocation>
</comment>
<feature type="transmembrane region" description="Helical" evidence="10">
    <location>
        <begin position="317"/>
        <end position="343"/>
    </location>
</feature>
<accession>A0AAN6M9H4</accession>
<dbReference type="Pfam" id="PF12698">
    <property type="entry name" value="ABC2_membrane_3"/>
    <property type="match status" value="1"/>
</dbReference>
<dbReference type="GO" id="GO:0005319">
    <property type="term" value="F:lipid transporter activity"/>
    <property type="evidence" value="ECO:0007669"/>
    <property type="project" value="TreeGrafter"/>
</dbReference>
<feature type="transmembrane region" description="Helical" evidence="10">
    <location>
        <begin position="1000"/>
        <end position="1020"/>
    </location>
</feature>
<dbReference type="PROSITE" id="PS00211">
    <property type="entry name" value="ABC_TRANSPORTER_1"/>
    <property type="match status" value="1"/>
</dbReference>
<feature type="transmembrane region" description="Helical" evidence="10">
    <location>
        <begin position="281"/>
        <end position="305"/>
    </location>
</feature>
<dbReference type="Pfam" id="PF00005">
    <property type="entry name" value="ABC_tran"/>
    <property type="match status" value="2"/>
</dbReference>
<evidence type="ECO:0000256" key="1">
    <source>
        <dbReference type="ARBA" id="ARBA00004141"/>
    </source>
</evidence>
<keyword evidence="6" id="KW-0547">Nucleotide-binding</keyword>
<feature type="transmembrane region" description="Helical" evidence="10">
    <location>
        <begin position="192"/>
        <end position="213"/>
    </location>
</feature>
<feature type="transmembrane region" description="Helical" evidence="10">
    <location>
        <begin position="1041"/>
        <end position="1066"/>
    </location>
</feature>
<dbReference type="Proteomes" id="UP001280581">
    <property type="component" value="Unassembled WGS sequence"/>
</dbReference>
<evidence type="ECO:0000256" key="8">
    <source>
        <dbReference type="ARBA" id="ARBA00022989"/>
    </source>
</evidence>
<keyword evidence="3" id="KW-0813">Transport</keyword>
<protein>
    <recommendedName>
        <fullName evidence="12">ABC transporter domain-containing protein</fullName>
    </recommendedName>
</protein>
<keyword evidence="9 10" id="KW-0472">Membrane</keyword>
<dbReference type="InterPro" id="IPR003439">
    <property type="entry name" value="ABC_transporter-like_ATP-bd"/>
</dbReference>
<reference evidence="13 14" key="1">
    <citation type="submission" date="2021-02" db="EMBL/GenBank/DDBJ databases">
        <title>Genome assembly of Pseudopithomyces chartarum.</title>
        <authorList>
            <person name="Jauregui R."/>
            <person name="Singh J."/>
            <person name="Voisey C."/>
        </authorList>
    </citation>
    <scope>NUCLEOTIDE SEQUENCE [LARGE SCALE GENOMIC DNA]</scope>
    <source>
        <strain evidence="13 14">AGR01</strain>
    </source>
</reference>
<keyword evidence="7" id="KW-0067">ATP-binding</keyword>
<feature type="domain" description="ABC transporter" evidence="12">
    <location>
        <begin position="432"/>
        <end position="662"/>
    </location>
</feature>
<keyword evidence="4 10" id="KW-0812">Transmembrane</keyword>
<evidence type="ECO:0000256" key="10">
    <source>
        <dbReference type="SAM" id="Phobius"/>
    </source>
</evidence>
<dbReference type="CDD" id="cd03263">
    <property type="entry name" value="ABC_subfamily_A"/>
    <property type="match status" value="2"/>
</dbReference>
<feature type="transmembrane region" description="Helical" evidence="10">
    <location>
        <begin position="1181"/>
        <end position="1205"/>
    </location>
</feature>
<dbReference type="SUPFAM" id="SSF52540">
    <property type="entry name" value="P-loop containing nucleoside triphosphate hydrolases"/>
    <property type="match status" value="2"/>
</dbReference>
<dbReference type="EMBL" id="WVTA01000001">
    <property type="protein sequence ID" value="KAK3217217.1"/>
    <property type="molecule type" value="Genomic_DNA"/>
</dbReference>
<sequence>MVIVLILAYMRDLFATPLTYGISSPHDMRSLEEGLRSDDTRNIVGLVSNGMEGDVSDVINSLSKTISDAGKIPKQYISSSDLAQQCTASIGGESSKCYGAVVFLSSPEQSANFSSKGTWNYTLRGDFSDGWIDVTKDTNGVETHLIPLQRAVDAEIVARSTPNGQKPFPQAKTIVYTARTQESLDNSRTSNFLMLCIYAFGTLFTFTLVGIVYHMTSFVSHERELGMSDLIDTMIPGGSNIRGRLARQIATYFSFAIVYFPSWIVVGVVLSVIAFPNTSKGIPVGFTIFTGLAITSFSLFGASFYKKSQLSGSTMVIIALVFAILPQVLFHQTTAVCAFLSILSPTSTYTYFITGTAMFEASNEPIKMWSRPESEKSDPEYWRLNIGVYWVILIGQIIVYPILAFCVEHIRFSTASPYRTFVAPEHEYAPTVRLSSFSKTYRAGIFSRIFKRRKDVHAVVDMGLSAYRGQILCLLGPNGSGKSTTMNCIAGQQKVTSGTVAIDPSGGLGYAPQNNVIWPDLTVAEHIRIFSDLKCISAVNEEIISALVRMCDLEKKTSSKAKTLSGGQKRKLQLAMMFAGGSAVCCVDEVSTGLDPISRRRIWEILLAERQRRTIIMTTHFLDEADYLSDNIVIMYKGTLRAEGTSAALKNEYGSGFTIKLPENMHVDVPQSVEKEISRHQVVLRVRTAALVTELVEHLEAKGILDYQISGPTMEELFLKATGDTIAPTEETLPKDKQPEKVEEEDELVMKSEETGNYELLDGRPISIVKQWLLLVGKRFRILRRRYIPYFVAIAVAIVGAGIAPLLIKDFKEPMQCPSLTDLISDYNDMSRYDFANNNYNPRFLFGPPDKLNETRLRQMSEVYSVNNTYSYSCHGEFAASYCHEYGYHNMTQLKDQLVMVNTYDEFVQKIKLLQVVNSGSYYGTGPDHISYEDYERAQISGGLWMGDEIPIVAADGQSIEGTSSMLSFLDNLITGVPISTGYTGFASQVFPDIYSANPLMFVVYYGLIMAAYPAFFALYPTNERISNVRSMQYSNGIRPVPLWLSHLAFDSIFVLVVSIVATGLLSASSPVWVGLGYIWFILFLYGLTSTLLSYVISMFAKSAVAAWFMVTMGQAVLYFAYFGGMIGVQSSFPYSQLEAVYNALFFGLGIISPAVCLERTFIIGLGQFAVGCNAHSLGSIYLFGGPILYLIFQGVVLFTILLWWDGLFKLPSFGKRTAVPDPEATEMYSQDLMQELRRLKSSTCDLRVESVSRSFGTNNAVDNVTFGVHASEIFALLGPNGAGKSTLISMIRGDLKPSTPASAITIAGHSILTSPIAARANLGVCPQFDSADVLTVTETLDFFARIRGVETPATNVATVIRACGLTQWADQLAQKLSGGTKRKLSLAIALVGNPRVLVLDEPSSALDATAKRNMWRCLQGVGKGRAVVLTTHSMEEADALADRIGIVSSRMLALGEREDLKRRAGDAFHVHLVSRSAPNTTAEELQRMKEWISGAFANAKINRETQGGQMRFEVPTEGRTMAGMIQLLEKVKEELGVEFYSVGKATLDEVFENIVKRYGEYSER</sequence>
<evidence type="ECO:0000256" key="4">
    <source>
        <dbReference type="ARBA" id="ARBA00022692"/>
    </source>
</evidence>
<dbReference type="InterPro" id="IPR013525">
    <property type="entry name" value="ABC2_TM"/>
</dbReference>
<dbReference type="GO" id="GO:0016020">
    <property type="term" value="C:membrane"/>
    <property type="evidence" value="ECO:0007669"/>
    <property type="project" value="UniProtKB-SubCell"/>
</dbReference>
<evidence type="ECO:0000256" key="7">
    <source>
        <dbReference type="ARBA" id="ARBA00022840"/>
    </source>
</evidence>
<feature type="transmembrane region" description="Helical" evidence="10">
    <location>
        <begin position="787"/>
        <end position="808"/>
    </location>
</feature>
<keyword evidence="8 10" id="KW-1133">Transmembrane helix</keyword>
<dbReference type="GO" id="GO:0140359">
    <property type="term" value="F:ABC-type transporter activity"/>
    <property type="evidence" value="ECO:0007669"/>
    <property type="project" value="InterPro"/>
</dbReference>